<evidence type="ECO:0000313" key="1">
    <source>
        <dbReference type="EMBL" id="HIU44471.1"/>
    </source>
</evidence>
<gene>
    <name evidence="1" type="ORF">IAB67_09265</name>
</gene>
<reference evidence="1" key="2">
    <citation type="journal article" date="2021" name="PeerJ">
        <title>Extensive microbial diversity within the chicken gut microbiome revealed by metagenomics and culture.</title>
        <authorList>
            <person name="Gilroy R."/>
            <person name="Ravi A."/>
            <person name="Getino M."/>
            <person name="Pursley I."/>
            <person name="Horton D.L."/>
            <person name="Alikhan N.F."/>
            <person name="Baker D."/>
            <person name="Gharbi K."/>
            <person name="Hall N."/>
            <person name="Watson M."/>
            <person name="Adriaenssens E.M."/>
            <person name="Foster-Nyarko E."/>
            <person name="Jarju S."/>
            <person name="Secka A."/>
            <person name="Antonio M."/>
            <person name="Oren A."/>
            <person name="Chaudhuri R.R."/>
            <person name="La Ragione R."/>
            <person name="Hildebrand F."/>
            <person name="Pallen M.J."/>
        </authorList>
    </citation>
    <scope>NUCLEOTIDE SEQUENCE</scope>
    <source>
        <strain evidence="1">CHK191-8634</strain>
    </source>
</reference>
<protein>
    <submittedName>
        <fullName evidence="1">Uncharacterized protein</fullName>
    </submittedName>
</protein>
<comment type="caution">
    <text evidence="1">The sequence shown here is derived from an EMBL/GenBank/DDBJ whole genome shotgun (WGS) entry which is preliminary data.</text>
</comment>
<dbReference type="EMBL" id="DVMR01000067">
    <property type="protein sequence ID" value="HIU44471.1"/>
    <property type="molecule type" value="Genomic_DNA"/>
</dbReference>
<sequence>MKSFLKKHGLAVGVILALLSALVLGTNVNALKKGMLTDTIVINDPTYCMFAQDGRQYIVAEGATEILVLSDEGEYLF</sequence>
<name>A0A9D1LMA5_9CLOT</name>
<accession>A0A9D1LMA5</accession>
<proteinExistence type="predicted"/>
<dbReference type="AlphaFoldDB" id="A0A9D1LMA5"/>
<evidence type="ECO:0000313" key="2">
    <source>
        <dbReference type="Proteomes" id="UP000824073"/>
    </source>
</evidence>
<feature type="non-terminal residue" evidence="1">
    <location>
        <position position="77"/>
    </location>
</feature>
<reference evidence="1" key="1">
    <citation type="submission" date="2020-10" db="EMBL/GenBank/DDBJ databases">
        <authorList>
            <person name="Gilroy R."/>
        </authorList>
    </citation>
    <scope>NUCLEOTIDE SEQUENCE</scope>
    <source>
        <strain evidence="1">CHK191-8634</strain>
    </source>
</reference>
<dbReference type="Proteomes" id="UP000824073">
    <property type="component" value="Unassembled WGS sequence"/>
</dbReference>
<organism evidence="1 2">
    <name type="scientific">Candidatus Ventrousia excrementavium</name>
    <dbReference type="NCBI Taxonomy" id="2840961"/>
    <lineage>
        <taxon>Bacteria</taxon>
        <taxon>Bacillati</taxon>
        <taxon>Bacillota</taxon>
        <taxon>Clostridia</taxon>
        <taxon>Eubacteriales</taxon>
        <taxon>Clostridiaceae</taxon>
        <taxon>Clostridiaceae incertae sedis</taxon>
        <taxon>Candidatus Ventrousia</taxon>
    </lineage>
</organism>